<feature type="region of interest" description="Disordered" evidence="2">
    <location>
        <begin position="970"/>
        <end position="1213"/>
    </location>
</feature>
<evidence type="ECO:0000256" key="1">
    <source>
        <dbReference type="SAM" id="Coils"/>
    </source>
</evidence>
<accession>A0ABR0YV43</accession>
<feature type="compositionally biased region" description="Polar residues" evidence="2">
    <location>
        <begin position="1089"/>
        <end position="1118"/>
    </location>
</feature>
<dbReference type="Proteomes" id="UP001369086">
    <property type="component" value="Unassembled WGS sequence"/>
</dbReference>
<feature type="coiled-coil region" evidence="1">
    <location>
        <begin position="1306"/>
        <end position="1354"/>
    </location>
</feature>
<gene>
    <name evidence="3" type="ORF">HHUSO_G22727</name>
</gene>
<dbReference type="InterPro" id="IPR052270">
    <property type="entry name" value="CACF_protein"/>
</dbReference>
<sequence length="1357" mass="161382">MQKQQNMEVTRGNVRHRAPSRTSRRNDPLLARRDGSELALSKGHRSTRVIKDPQRAPALQVPADVPQSVRSDAGAVRLLKGRRIQYRVAYTWNRGGEAQGTAHQVSVRLPLNSSLIHSRHLGRKFLYLWIAKTFGRVLPSKARSHHSHSVLQKAFEKWREEWYYLYNLVFKGWQTYILHQRQRKQQYKEAASYVHVARHGDLLQDSAPSESNSRCLSAAWEHWQIYVSMRKIKQDMQSKAREFHEANSMQSAWRIWIRCLQRRQSLYEMDAAALQHWAQALQYRAWEQWKEILQRLWLDREKERRAVLHYQHRCLRKSLQVWVLYQQHRTAKKQQYSLAVRVRQGCLVQHVFCEWSSAWQSRQCARGRQDAIAGLAERIATRRAFTRWRHYVTLCAEDAEKNDAAEEHYRRHLLRKGMKALSTNITLNRLSQLQSNLAHQQRHTTVVRRFWTLWKLRGEEREEKGMQPLTLRAHRQYRTVLLRKSLTVWTEYIKWRRWRKAQIVRADEHYSRKTFPRCIDTWREFIHQERRHREMKDTASQFYKETRQRWIFCTWWERMNQQKEDQLAERMAVIHWDRRTTLQFWCRWRLRAACRLEEREKEAAAEGHFSRQLFRKSFRCWRQNVSEIKAERNNEIQATRHQFHRSLRWAWSTWRQYVKVRGEKRRVILRAETHCRHALLHRVLDGWKLYQRSVQQVLHRVEEKDRRRKRGLLRVTFKVWREKAAILADEARKLCRAEQHYRRALLSKALLEWRDEISLQVYHRQQEQDAVHEAQKHIATVRLQHMFSRWREFSRKSVEHKSKMEVAAQHHGRCILRKCVSSWKLYHLGCIRKMILYRQGEWFQAQRLSQHYFSCWTVQMLGRQREEQQTVSALWHWCFNLQGKVFDAWVGYVLEERRKKVRIQKAVQFYRSQLLREGASQILRYAADMGRFRRTLAAQQQVKSAYSLHQVVHRCAMTWKHRALCHKERKRAHPAAVPPKKAVTFHLPAEARAEPERRPERRPERVEVGLLLEYNRESQKPAGIPPSRGPTEPLEDDLGVFPGARSPVLRQRRLQPRRPDFLLRSLEKEGLHKPGRSSPSNPDFPRAQPSAQSVSSTESCTQEDSPVFTQPVQRQSPARTDLPGSPPPQPLSSKPGSEGTWQLRAPLVPTQGPGVPAAAPRKLPAYHPDLSGHKEELLPPSSFMMPKRGRAHTRVGSPGRQPASKDLNRPETEGLQLHSQWDQTPELLSPEVFTVKRGRRSVSFEEDSAEEEGGDHREHCDRQLQLEAELRQIRQDMQHFHDDKLNLKTWHKQAGVLRAWLQGNKEEEEGEEAQQIQQDLEELELKTEILRERLKQERAQIEQHAARIKEIRSMLAA</sequence>
<evidence type="ECO:0000313" key="4">
    <source>
        <dbReference type="Proteomes" id="UP001369086"/>
    </source>
</evidence>
<organism evidence="3 4">
    <name type="scientific">Huso huso</name>
    <name type="common">Beluga</name>
    <name type="synonym">Acipenser huso</name>
    <dbReference type="NCBI Taxonomy" id="61971"/>
    <lineage>
        <taxon>Eukaryota</taxon>
        <taxon>Metazoa</taxon>
        <taxon>Chordata</taxon>
        <taxon>Craniata</taxon>
        <taxon>Vertebrata</taxon>
        <taxon>Euteleostomi</taxon>
        <taxon>Actinopterygii</taxon>
        <taxon>Chondrostei</taxon>
        <taxon>Acipenseriformes</taxon>
        <taxon>Acipenseridae</taxon>
        <taxon>Huso</taxon>
    </lineage>
</organism>
<comment type="caution">
    <text evidence="3">The sequence shown here is derived from an EMBL/GenBank/DDBJ whole genome shotgun (WGS) entry which is preliminary data.</text>
</comment>
<feature type="compositionally biased region" description="Basic and acidic residues" evidence="2">
    <location>
        <begin position="24"/>
        <end position="36"/>
    </location>
</feature>
<feature type="compositionally biased region" description="Basic residues" evidence="2">
    <location>
        <begin position="13"/>
        <end position="23"/>
    </location>
</feature>
<dbReference type="EMBL" id="JAHFZB010000022">
    <property type="protein sequence ID" value="KAK6476353.1"/>
    <property type="molecule type" value="Genomic_DNA"/>
</dbReference>
<evidence type="ECO:0000313" key="3">
    <source>
        <dbReference type="EMBL" id="KAK6476353.1"/>
    </source>
</evidence>
<feature type="compositionally biased region" description="Basic and acidic residues" evidence="2">
    <location>
        <begin position="989"/>
        <end position="1007"/>
    </location>
</feature>
<dbReference type="PANTHER" id="PTHR22028">
    <property type="entry name" value="SFI1 SPINDLE BODY DOMAIN-CONTAINING PROTEIN-RELATED"/>
    <property type="match status" value="1"/>
</dbReference>
<protein>
    <submittedName>
        <fullName evidence="3">Protein SFI1-like protein</fullName>
    </submittedName>
</protein>
<dbReference type="PANTHER" id="PTHR22028:SF4">
    <property type="entry name" value="PROTEIN SFI1 HOMOLOG"/>
    <property type="match status" value="1"/>
</dbReference>
<keyword evidence="4" id="KW-1185">Reference proteome</keyword>
<evidence type="ECO:0000256" key="2">
    <source>
        <dbReference type="SAM" id="MobiDB-lite"/>
    </source>
</evidence>
<name>A0ABR0YV43_HUSHU</name>
<feature type="region of interest" description="Disordered" evidence="2">
    <location>
        <begin position="1"/>
        <end position="63"/>
    </location>
</feature>
<proteinExistence type="predicted"/>
<keyword evidence="1" id="KW-0175">Coiled coil</keyword>
<feature type="compositionally biased region" description="Basic and acidic residues" evidence="2">
    <location>
        <begin position="1057"/>
        <end position="1072"/>
    </location>
</feature>
<reference evidence="3 4" key="1">
    <citation type="submission" date="2021-05" db="EMBL/GenBank/DDBJ databases">
        <authorList>
            <person name="Zahm M."/>
            <person name="Klopp C."/>
            <person name="Cabau C."/>
            <person name="Kuhl H."/>
            <person name="Suciu R."/>
            <person name="Ciorpac M."/>
            <person name="Holostenco D."/>
            <person name="Gessner J."/>
            <person name="Wuertz S."/>
            <person name="Hohne C."/>
            <person name="Stock M."/>
            <person name="Gislard M."/>
            <person name="Lluch J."/>
            <person name="Milhes M."/>
            <person name="Lampietro C."/>
            <person name="Lopez Roques C."/>
            <person name="Donnadieu C."/>
            <person name="Du K."/>
            <person name="Schartl M."/>
            <person name="Guiguen Y."/>
        </authorList>
    </citation>
    <scope>NUCLEOTIDE SEQUENCE [LARGE SCALE GENOMIC DNA]</scope>
    <source>
        <strain evidence="3">Hh-F2</strain>
        <tissue evidence="3">Blood</tissue>
    </source>
</reference>